<dbReference type="EMBL" id="JAUSTY010000019">
    <property type="protein sequence ID" value="MDQ0167758.1"/>
    <property type="molecule type" value="Genomic_DNA"/>
</dbReference>
<comment type="caution">
    <text evidence="1">The sequence shown here is derived from an EMBL/GenBank/DDBJ whole genome shotgun (WGS) entry which is preliminary data.</text>
</comment>
<dbReference type="SUPFAM" id="SSF69304">
    <property type="entry name" value="Tricorn protease N-terminal domain"/>
    <property type="match status" value="1"/>
</dbReference>
<dbReference type="Proteomes" id="UP001235840">
    <property type="component" value="Unassembled WGS sequence"/>
</dbReference>
<dbReference type="RefSeq" id="WP_307396929.1">
    <property type="nucleotide sequence ID" value="NZ_BAAADK010000006.1"/>
</dbReference>
<protein>
    <recommendedName>
        <fullName evidence="3">WD40 repeat domain-containing protein</fullName>
    </recommendedName>
</protein>
<name>A0ABT9W3C5_9BACI</name>
<sequence>MSEKNRLRKCLYLGFLLVILLVSWACEKDPAYSDLEDDNKIEQEIEKEADIISIDTIDDTESTTGTEASHEGIDFIELTYDIDTGHFKAVQPDVFNGTVIWTGDDERVEYTAHSDLRLYEYHLDRGMELVAESRTGGQLDSAQMNENWIVWVDWLLVDEGEWLIQAYSKETKETKEIARHTVGKHLPLMHLPYLSLSNSDYLAWLEKVEEGGDEKYEVNVMRLPEGLTNTVAIIDLNNDLQDKLNNDLLYVSDEDLIWSDDTEIYVYSLKEESIVEQITAPRTVISPKANNRYVVWEEYYRDATMAEMFIQPLGGEGERMRIRSGKVFSYDIGEDYVIWETNNRIQLYSIEHRKTQLLGPGKLPHMRNNEAVWSLIDDDQTESLRYAKFRE</sequence>
<accession>A0ABT9W3C5</accession>
<reference evidence="1 2" key="1">
    <citation type="submission" date="2023-07" db="EMBL/GenBank/DDBJ databases">
        <title>Genomic Encyclopedia of Type Strains, Phase IV (KMG-IV): sequencing the most valuable type-strain genomes for metagenomic binning, comparative biology and taxonomic classification.</title>
        <authorList>
            <person name="Goeker M."/>
        </authorList>
    </citation>
    <scope>NUCLEOTIDE SEQUENCE [LARGE SCALE GENOMIC DNA]</scope>
    <source>
        <strain evidence="1 2">DSM 12751</strain>
    </source>
</reference>
<gene>
    <name evidence="1" type="ORF">J2S11_003685</name>
</gene>
<evidence type="ECO:0008006" key="3">
    <source>
        <dbReference type="Google" id="ProtNLM"/>
    </source>
</evidence>
<organism evidence="1 2">
    <name type="scientific">Caldalkalibacillus horti</name>
    <dbReference type="NCBI Taxonomy" id="77523"/>
    <lineage>
        <taxon>Bacteria</taxon>
        <taxon>Bacillati</taxon>
        <taxon>Bacillota</taxon>
        <taxon>Bacilli</taxon>
        <taxon>Bacillales</taxon>
        <taxon>Bacillaceae</taxon>
        <taxon>Caldalkalibacillus</taxon>
    </lineage>
</organism>
<evidence type="ECO:0000313" key="2">
    <source>
        <dbReference type="Proteomes" id="UP001235840"/>
    </source>
</evidence>
<proteinExistence type="predicted"/>
<evidence type="ECO:0000313" key="1">
    <source>
        <dbReference type="EMBL" id="MDQ0167758.1"/>
    </source>
</evidence>
<keyword evidence="2" id="KW-1185">Reference proteome</keyword>